<evidence type="ECO:0000313" key="2">
    <source>
        <dbReference type="EMBL" id="KAL2783805.1"/>
    </source>
</evidence>
<feature type="region of interest" description="Disordered" evidence="1">
    <location>
        <begin position="256"/>
        <end position="288"/>
    </location>
</feature>
<accession>A0ABR4FKN8</accession>
<organism evidence="2 3">
    <name type="scientific">Aspergillus keveii</name>
    <dbReference type="NCBI Taxonomy" id="714993"/>
    <lineage>
        <taxon>Eukaryota</taxon>
        <taxon>Fungi</taxon>
        <taxon>Dikarya</taxon>
        <taxon>Ascomycota</taxon>
        <taxon>Pezizomycotina</taxon>
        <taxon>Eurotiomycetes</taxon>
        <taxon>Eurotiomycetidae</taxon>
        <taxon>Eurotiales</taxon>
        <taxon>Aspergillaceae</taxon>
        <taxon>Aspergillus</taxon>
        <taxon>Aspergillus subgen. Nidulantes</taxon>
    </lineage>
</organism>
<feature type="compositionally biased region" description="Acidic residues" evidence="1">
    <location>
        <begin position="256"/>
        <end position="275"/>
    </location>
</feature>
<keyword evidence="3" id="KW-1185">Reference proteome</keyword>
<dbReference type="EMBL" id="JBFTWV010000210">
    <property type="protein sequence ID" value="KAL2783805.1"/>
    <property type="molecule type" value="Genomic_DNA"/>
</dbReference>
<sequence length="301" mass="35642">MRPCIDCCIDCLMKMKQQMVPARPQICPLLNLPERVHNLIVSYTHTIGIVSLSLTCKALLARGLDVSLSMTHIKRIRLLQTIKVQEPTSGINNCVSDKWQVCRGCDKLRPTDPAYWARHKKYWEWHRRSWERKKLPVPRWHDERYETWIDRFGKGDMMLCPLHATEYFYGYAEDGVEVALGRFKLTREYLEEQDDEDEVEDDIHSEDLEEYDPSWNRPKITLGQDDPYDAGYSRPAYLGHGNYDCDNRRWEDFGEEFWEAYDGEDEEGEDVDEAQSESQSEGQDKETYPLSFEFKWPIDYW</sequence>
<evidence type="ECO:0000256" key="1">
    <source>
        <dbReference type="SAM" id="MobiDB-lite"/>
    </source>
</evidence>
<evidence type="ECO:0008006" key="4">
    <source>
        <dbReference type="Google" id="ProtNLM"/>
    </source>
</evidence>
<evidence type="ECO:0000313" key="3">
    <source>
        <dbReference type="Proteomes" id="UP001610563"/>
    </source>
</evidence>
<gene>
    <name evidence="2" type="ORF">BJX66DRAFT_114968</name>
</gene>
<reference evidence="2 3" key="1">
    <citation type="submission" date="2024-07" db="EMBL/GenBank/DDBJ databases">
        <title>Section-level genome sequencing and comparative genomics of Aspergillus sections Usti and Cavernicolus.</title>
        <authorList>
            <consortium name="Lawrence Berkeley National Laboratory"/>
            <person name="Nybo J.L."/>
            <person name="Vesth T.C."/>
            <person name="Theobald S."/>
            <person name="Frisvad J.C."/>
            <person name="Larsen T.O."/>
            <person name="Kjaerboelling I."/>
            <person name="Rothschild-Mancinelli K."/>
            <person name="Lyhne E.K."/>
            <person name="Kogle M.E."/>
            <person name="Barry K."/>
            <person name="Clum A."/>
            <person name="Na H."/>
            <person name="Ledsgaard L."/>
            <person name="Lin J."/>
            <person name="Lipzen A."/>
            <person name="Kuo A."/>
            <person name="Riley R."/>
            <person name="Mondo S."/>
            <person name="Labutti K."/>
            <person name="Haridas S."/>
            <person name="Pangalinan J."/>
            <person name="Salamov A.A."/>
            <person name="Simmons B.A."/>
            <person name="Magnuson J.K."/>
            <person name="Chen J."/>
            <person name="Drula E."/>
            <person name="Henrissat B."/>
            <person name="Wiebenga A."/>
            <person name="Lubbers R.J."/>
            <person name="Gomes A.C."/>
            <person name="Makela M.R."/>
            <person name="Stajich J."/>
            <person name="Grigoriev I.V."/>
            <person name="Mortensen U.H."/>
            <person name="De Vries R.P."/>
            <person name="Baker S.E."/>
            <person name="Andersen M.R."/>
        </authorList>
    </citation>
    <scope>NUCLEOTIDE SEQUENCE [LARGE SCALE GENOMIC DNA]</scope>
    <source>
        <strain evidence="2 3">CBS 209.92</strain>
    </source>
</reference>
<name>A0ABR4FKN8_9EURO</name>
<dbReference type="Proteomes" id="UP001610563">
    <property type="component" value="Unassembled WGS sequence"/>
</dbReference>
<comment type="caution">
    <text evidence="2">The sequence shown here is derived from an EMBL/GenBank/DDBJ whole genome shotgun (WGS) entry which is preliminary data.</text>
</comment>
<protein>
    <recommendedName>
        <fullName evidence="4">F-box domain-containing protein</fullName>
    </recommendedName>
</protein>
<proteinExistence type="predicted"/>